<reference evidence="1 2" key="1">
    <citation type="journal article" date="2022" name="Genome Biol. Evol.">
        <title>The Spruce Budworm Genome: Reconstructing the Evolutionary History of Antifreeze Proteins.</title>
        <authorList>
            <person name="Beliveau C."/>
            <person name="Gagne P."/>
            <person name="Picq S."/>
            <person name="Vernygora O."/>
            <person name="Keeling C.I."/>
            <person name="Pinkney K."/>
            <person name="Doucet D."/>
            <person name="Wen F."/>
            <person name="Johnston J.S."/>
            <person name="Maaroufi H."/>
            <person name="Boyle B."/>
            <person name="Laroche J."/>
            <person name="Dewar K."/>
            <person name="Juretic N."/>
            <person name="Blackburn G."/>
            <person name="Nisole A."/>
            <person name="Brunet B."/>
            <person name="Brandao M."/>
            <person name="Lumley L."/>
            <person name="Duan J."/>
            <person name="Quan G."/>
            <person name="Lucarotti C.J."/>
            <person name="Roe A.D."/>
            <person name="Sperling F.A.H."/>
            <person name="Levesque R.C."/>
            <person name="Cusson M."/>
        </authorList>
    </citation>
    <scope>NUCLEOTIDE SEQUENCE [LARGE SCALE GENOMIC DNA]</scope>
    <source>
        <strain evidence="1">Glfc:IPQL:Cfum</strain>
    </source>
</reference>
<dbReference type="Proteomes" id="UP001064048">
    <property type="component" value="Chromosome 4"/>
</dbReference>
<keyword evidence="2" id="KW-1185">Reference proteome</keyword>
<evidence type="ECO:0000313" key="2">
    <source>
        <dbReference type="Proteomes" id="UP001064048"/>
    </source>
</evidence>
<evidence type="ECO:0000313" key="1">
    <source>
        <dbReference type="EMBL" id="KAI8424273.1"/>
    </source>
</evidence>
<accession>A0ACC0JJN9</accession>
<gene>
    <name evidence="1" type="ORF">MSG28_002832</name>
</gene>
<dbReference type="EMBL" id="CM046104">
    <property type="protein sequence ID" value="KAI8424273.1"/>
    <property type="molecule type" value="Genomic_DNA"/>
</dbReference>
<sequence length="75" mass="8338">MEPNECSEEDLLKLRGACDYGGSFEVAVNDKLVYSKLQTMALPDYDEVSQVVNDVSNGSEPREIKRQQPINCAIS</sequence>
<proteinExistence type="predicted"/>
<organism evidence="1 2">
    <name type="scientific">Choristoneura fumiferana</name>
    <name type="common">Spruce budworm moth</name>
    <name type="synonym">Archips fumiferana</name>
    <dbReference type="NCBI Taxonomy" id="7141"/>
    <lineage>
        <taxon>Eukaryota</taxon>
        <taxon>Metazoa</taxon>
        <taxon>Ecdysozoa</taxon>
        <taxon>Arthropoda</taxon>
        <taxon>Hexapoda</taxon>
        <taxon>Insecta</taxon>
        <taxon>Pterygota</taxon>
        <taxon>Neoptera</taxon>
        <taxon>Endopterygota</taxon>
        <taxon>Lepidoptera</taxon>
        <taxon>Glossata</taxon>
        <taxon>Ditrysia</taxon>
        <taxon>Tortricoidea</taxon>
        <taxon>Tortricidae</taxon>
        <taxon>Tortricinae</taxon>
        <taxon>Choristoneura</taxon>
    </lineage>
</organism>
<name>A0ACC0JJN9_CHOFU</name>
<comment type="caution">
    <text evidence="1">The sequence shown here is derived from an EMBL/GenBank/DDBJ whole genome shotgun (WGS) entry which is preliminary data.</text>
</comment>
<protein>
    <submittedName>
        <fullName evidence="1">Uncharacterized protein</fullName>
    </submittedName>
</protein>